<dbReference type="GO" id="GO:0004148">
    <property type="term" value="F:dihydrolipoyl dehydrogenase (NADH) activity"/>
    <property type="evidence" value="ECO:0007669"/>
    <property type="project" value="UniProtKB-EC"/>
</dbReference>
<name>A0A1G9MXK2_9PROT</name>
<dbReference type="InterPro" id="IPR050151">
    <property type="entry name" value="Class-I_Pyr_Nuc-Dis_Oxidored"/>
</dbReference>
<dbReference type="EC" id="1.8.1.4" evidence="2 14"/>
<organism evidence="17 18">
    <name type="scientific">Maricaulis salignorans</name>
    <dbReference type="NCBI Taxonomy" id="144026"/>
    <lineage>
        <taxon>Bacteria</taxon>
        <taxon>Pseudomonadati</taxon>
        <taxon>Pseudomonadota</taxon>
        <taxon>Alphaproteobacteria</taxon>
        <taxon>Maricaulales</taxon>
        <taxon>Maricaulaceae</taxon>
        <taxon>Maricaulis</taxon>
    </lineage>
</organism>
<dbReference type="AlphaFoldDB" id="A0A1G9MXK2"/>
<feature type="binding site" evidence="12">
    <location>
        <position position="316"/>
    </location>
    <ligand>
        <name>FAD</name>
        <dbReference type="ChEBI" id="CHEBI:57692"/>
    </ligand>
</feature>
<comment type="miscellaneous">
    <text evidence="14">The active site is a redox-active disulfide bond.</text>
</comment>
<dbReference type="PRINTS" id="PR00368">
    <property type="entry name" value="FADPNR"/>
</dbReference>
<keyword evidence="8" id="KW-1015">Disulfide bond</keyword>
<comment type="cofactor">
    <cofactor evidence="12 14">
        <name>FAD</name>
        <dbReference type="ChEBI" id="CHEBI:57692"/>
    </cofactor>
    <text evidence="12 14">Binds 1 FAD per subunit.</text>
</comment>
<evidence type="ECO:0000256" key="10">
    <source>
        <dbReference type="ARBA" id="ARBA00049187"/>
    </source>
</evidence>
<dbReference type="SUPFAM" id="SSF51905">
    <property type="entry name" value="FAD/NAD(P)-binding domain"/>
    <property type="match status" value="1"/>
</dbReference>
<dbReference type="InterPro" id="IPR006258">
    <property type="entry name" value="Lipoamide_DH"/>
</dbReference>
<dbReference type="Proteomes" id="UP000199759">
    <property type="component" value="Unassembled WGS sequence"/>
</dbReference>
<dbReference type="PIRSF" id="PIRSF000350">
    <property type="entry name" value="Mercury_reductase_MerA"/>
    <property type="match status" value="1"/>
</dbReference>
<feature type="domain" description="Pyridine nucleotide-disulphide oxidoreductase dimerisation" evidence="15">
    <location>
        <begin position="350"/>
        <end position="460"/>
    </location>
</feature>
<dbReference type="PANTHER" id="PTHR22912:SF160">
    <property type="entry name" value="DIHYDROLIPOYL DEHYDROGENASE"/>
    <property type="match status" value="1"/>
</dbReference>
<dbReference type="PRINTS" id="PR00411">
    <property type="entry name" value="PNDRDTASEI"/>
</dbReference>
<gene>
    <name evidence="17" type="ORF">SAMN04488568_102141</name>
</gene>
<evidence type="ECO:0000256" key="7">
    <source>
        <dbReference type="ARBA" id="ARBA00023027"/>
    </source>
</evidence>
<keyword evidence="6 14" id="KW-0560">Oxidoreductase</keyword>
<dbReference type="RefSeq" id="WP_091766249.1">
    <property type="nucleotide sequence ID" value="NZ_FNHG01000002.1"/>
</dbReference>
<evidence type="ECO:0000256" key="14">
    <source>
        <dbReference type="RuleBase" id="RU003692"/>
    </source>
</evidence>
<evidence type="ECO:0000313" key="18">
    <source>
        <dbReference type="Proteomes" id="UP000199759"/>
    </source>
</evidence>
<keyword evidence="9 14" id="KW-0676">Redox-active center</keyword>
<dbReference type="PANTHER" id="PTHR22912">
    <property type="entry name" value="DISULFIDE OXIDOREDUCTASE"/>
    <property type="match status" value="1"/>
</dbReference>
<keyword evidence="4 14" id="KW-0285">Flavoprotein</keyword>
<dbReference type="PROSITE" id="PS00076">
    <property type="entry name" value="PYRIDINE_REDOX_1"/>
    <property type="match status" value="1"/>
</dbReference>
<dbReference type="SUPFAM" id="SSF55424">
    <property type="entry name" value="FAD/NAD-linked reductases, dimerisation (C-terminal) domain"/>
    <property type="match status" value="1"/>
</dbReference>
<evidence type="ECO:0000256" key="11">
    <source>
        <dbReference type="PIRSR" id="PIRSR000350-2"/>
    </source>
</evidence>
<feature type="binding site" evidence="12">
    <location>
        <position position="275"/>
    </location>
    <ligand>
        <name>NAD(+)</name>
        <dbReference type="ChEBI" id="CHEBI:57540"/>
    </ligand>
</feature>
<feature type="binding site" evidence="12">
    <location>
        <begin position="148"/>
        <end position="150"/>
    </location>
    <ligand>
        <name>FAD</name>
        <dbReference type="ChEBI" id="CHEBI:57692"/>
    </ligand>
</feature>
<evidence type="ECO:0000256" key="1">
    <source>
        <dbReference type="ARBA" id="ARBA00007532"/>
    </source>
</evidence>
<feature type="binding site" evidence="12">
    <location>
        <position position="207"/>
    </location>
    <ligand>
        <name>NAD(+)</name>
        <dbReference type="ChEBI" id="CHEBI:57540"/>
    </ligand>
</feature>
<evidence type="ECO:0000256" key="5">
    <source>
        <dbReference type="ARBA" id="ARBA00022827"/>
    </source>
</evidence>
<evidence type="ECO:0000256" key="2">
    <source>
        <dbReference type="ARBA" id="ARBA00012608"/>
    </source>
</evidence>
<dbReference type="Pfam" id="PF07992">
    <property type="entry name" value="Pyr_redox_2"/>
    <property type="match status" value="1"/>
</dbReference>
<dbReference type="InterPro" id="IPR001100">
    <property type="entry name" value="Pyr_nuc-diS_OxRdtase"/>
</dbReference>
<comment type="catalytic activity">
    <reaction evidence="10 14">
        <text>N(6)-[(R)-dihydrolipoyl]-L-lysyl-[protein] + NAD(+) = N(6)-[(R)-lipoyl]-L-lysyl-[protein] + NADH + H(+)</text>
        <dbReference type="Rhea" id="RHEA:15045"/>
        <dbReference type="Rhea" id="RHEA-COMP:10474"/>
        <dbReference type="Rhea" id="RHEA-COMP:10475"/>
        <dbReference type="ChEBI" id="CHEBI:15378"/>
        <dbReference type="ChEBI" id="CHEBI:57540"/>
        <dbReference type="ChEBI" id="CHEBI:57945"/>
        <dbReference type="ChEBI" id="CHEBI:83099"/>
        <dbReference type="ChEBI" id="CHEBI:83100"/>
        <dbReference type="EC" id="1.8.1.4"/>
    </reaction>
</comment>
<evidence type="ECO:0000256" key="4">
    <source>
        <dbReference type="ARBA" id="ARBA00022630"/>
    </source>
</evidence>
<feature type="disulfide bond" description="Redox-active" evidence="13">
    <location>
        <begin position="43"/>
        <end position="48"/>
    </location>
</feature>
<feature type="binding site" evidence="12">
    <location>
        <begin position="184"/>
        <end position="191"/>
    </location>
    <ligand>
        <name>NAD(+)</name>
        <dbReference type="ChEBI" id="CHEBI:57540"/>
    </ligand>
</feature>
<dbReference type="EMBL" id="FNHG01000002">
    <property type="protein sequence ID" value="SDL78834.1"/>
    <property type="molecule type" value="Genomic_DNA"/>
</dbReference>
<feature type="active site" description="Proton acceptor" evidence="11">
    <location>
        <position position="450"/>
    </location>
</feature>
<keyword evidence="7 12" id="KW-0520">NAD</keyword>
<evidence type="ECO:0000256" key="13">
    <source>
        <dbReference type="PIRSR" id="PIRSR000350-4"/>
    </source>
</evidence>
<sequence>MKQRNCQLLIVGGGPGGYPAAIRAGQLGLDVVIVDKDGLGGTCLNRGCIPSKAIIHAASKFEDMGEHAGGDALGISLASAPTLDMGKLKGWKDGIVTKLTGGVAQLLKAAGAEHISGWAKFTGAKTCIVDLEDGSQIEINAENVVIATGSVEVELPFLPFGDTVIGSTQALDLTELPEKLVVVGAGYIGLELGIAMRKLGSKVTFIEAAPAILPIYDKEITRPITMWLKKHKVDVNLSCKAKGVVAEGSKTFLEYEDAKGAAQRIEADKILVAVGRKACLDGWGVETMGIELVDGRFIKVDDQCRTGMRGVWAIGDVIGEPLLAHKATAQGEMVAELVAGHRRVFDPVSIAAVCFTEPEIVGVGMTPDEAKAKGEDIITGKFPLAASGRYLSMEAGADGGFVRVTARESDHVILGIHAVGTHVSELSGEFALAIEMGARLEDIAGTIHVHPTLTEGFAESVLTALGHPIHISAPKK</sequence>
<evidence type="ECO:0000256" key="8">
    <source>
        <dbReference type="ARBA" id="ARBA00023157"/>
    </source>
</evidence>
<dbReference type="GO" id="GO:0050660">
    <property type="term" value="F:flavin adenine dinucleotide binding"/>
    <property type="evidence" value="ECO:0007669"/>
    <property type="project" value="InterPro"/>
</dbReference>
<dbReference type="InterPro" id="IPR023753">
    <property type="entry name" value="FAD/NAD-binding_dom"/>
</dbReference>
<evidence type="ECO:0000313" key="17">
    <source>
        <dbReference type="EMBL" id="SDL78834.1"/>
    </source>
</evidence>
<evidence type="ECO:0000259" key="15">
    <source>
        <dbReference type="Pfam" id="PF02852"/>
    </source>
</evidence>
<evidence type="ECO:0000256" key="12">
    <source>
        <dbReference type="PIRSR" id="PIRSR000350-3"/>
    </source>
</evidence>
<evidence type="ECO:0000256" key="6">
    <source>
        <dbReference type="ARBA" id="ARBA00023002"/>
    </source>
</evidence>
<evidence type="ECO:0000259" key="16">
    <source>
        <dbReference type="Pfam" id="PF07992"/>
    </source>
</evidence>
<feature type="binding site" evidence="12">
    <location>
        <position position="52"/>
    </location>
    <ligand>
        <name>FAD</name>
        <dbReference type="ChEBI" id="CHEBI:57692"/>
    </ligand>
</feature>
<dbReference type="GO" id="GO:0006103">
    <property type="term" value="P:2-oxoglutarate metabolic process"/>
    <property type="evidence" value="ECO:0007669"/>
    <property type="project" value="TreeGrafter"/>
</dbReference>
<keyword evidence="12" id="KW-0547">Nucleotide-binding</keyword>
<evidence type="ECO:0000256" key="3">
    <source>
        <dbReference type="ARBA" id="ARBA00016961"/>
    </source>
</evidence>
<keyword evidence="18" id="KW-1185">Reference proteome</keyword>
<dbReference type="InterPro" id="IPR016156">
    <property type="entry name" value="FAD/NAD-linked_Rdtase_dimer_sf"/>
</dbReference>
<proteinExistence type="inferred from homology"/>
<dbReference type="STRING" id="144026.SAMN04488568_102141"/>
<feature type="domain" description="FAD/NAD(P)-binding" evidence="16">
    <location>
        <begin position="7"/>
        <end position="331"/>
    </location>
</feature>
<reference evidence="17 18" key="1">
    <citation type="submission" date="2016-10" db="EMBL/GenBank/DDBJ databases">
        <authorList>
            <person name="de Groot N.N."/>
        </authorList>
    </citation>
    <scope>NUCLEOTIDE SEQUENCE [LARGE SCALE GENOMIC DNA]</scope>
    <source>
        <strain evidence="17 18">DSM 16077</strain>
    </source>
</reference>
<accession>A0A1G9MXK2</accession>
<keyword evidence="5 12" id="KW-0274">FAD</keyword>
<comment type="similarity">
    <text evidence="1 14">Belongs to the class-I pyridine nucleotide-disulfide oxidoreductase family.</text>
</comment>
<dbReference type="InterPro" id="IPR012999">
    <property type="entry name" value="Pyr_OxRdtase_I_AS"/>
</dbReference>
<dbReference type="Gene3D" id="3.30.390.30">
    <property type="match status" value="1"/>
</dbReference>
<dbReference type="Gene3D" id="3.50.50.60">
    <property type="entry name" value="FAD/NAD(P)-binding domain"/>
    <property type="match status" value="2"/>
</dbReference>
<dbReference type="NCBIfam" id="TIGR01350">
    <property type="entry name" value="lipoamide_DH"/>
    <property type="match status" value="1"/>
</dbReference>
<dbReference type="Pfam" id="PF02852">
    <property type="entry name" value="Pyr_redox_dim"/>
    <property type="match status" value="1"/>
</dbReference>
<protein>
    <recommendedName>
        <fullName evidence="3 14">Dihydrolipoyl dehydrogenase</fullName>
        <ecNumber evidence="2 14">1.8.1.4</ecNumber>
    </recommendedName>
</protein>
<dbReference type="InterPro" id="IPR036188">
    <property type="entry name" value="FAD/NAD-bd_sf"/>
</dbReference>
<dbReference type="FunFam" id="3.30.390.30:FF:000001">
    <property type="entry name" value="Dihydrolipoyl dehydrogenase"/>
    <property type="match status" value="1"/>
</dbReference>
<dbReference type="InterPro" id="IPR004099">
    <property type="entry name" value="Pyr_nucl-diS_OxRdtase_dimer"/>
</dbReference>
<evidence type="ECO:0000256" key="9">
    <source>
        <dbReference type="ARBA" id="ARBA00023284"/>
    </source>
</evidence>
<dbReference type="OrthoDB" id="7622990at2"/>